<evidence type="ECO:0000256" key="1">
    <source>
        <dbReference type="ARBA" id="ARBA00009405"/>
    </source>
</evidence>
<protein>
    <submittedName>
        <fullName evidence="5">Citramalate synthase</fullName>
    </submittedName>
</protein>
<dbReference type="PROSITE" id="PS50991">
    <property type="entry name" value="PYR_CT"/>
    <property type="match status" value="1"/>
</dbReference>
<dbReference type="EMBL" id="CP076456">
    <property type="protein sequence ID" value="QWQ36887.1"/>
    <property type="molecule type" value="Genomic_DNA"/>
</dbReference>
<dbReference type="Proteomes" id="UP000680588">
    <property type="component" value="Chromosome"/>
</dbReference>
<dbReference type="AlphaFoldDB" id="A0A975S6T1"/>
<organism evidence="5 6">
    <name type="scientific">Arthrobacter sunyaminii</name>
    <dbReference type="NCBI Taxonomy" id="2816859"/>
    <lineage>
        <taxon>Bacteria</taxon>
        <taxon>Bacillati</taxon>
        <taxon>Actinomycetota</taxon>
        <taxon>Actinomycetes</taxon>
        <taxon>Micrococcales</taxon>
        <taxon>Micrococcaceae</taxon>
        <taxon>Arthrobacter</taxon>
    </lineage>
</organism>
<dbReference type="InterPro" id="IPR000891">
    <property type="entry name" value="PYR_CT"/>
</dbReference>
<dbReference type="Pfam" id="PF00682">
    <property type="entry name" value="HMGL-like"/>
    <property type="match status" value="1"/>
</dbReference>
<sequence length="381" mass="42076">MSKGMPTLVIQEEGMREGMQIESRDIPVAAKIRLLDALSRTGLKHIIVGSFVSPKWTPQMAEVEAVIDGFTPAEGVEYTAIVLNRKGAERRAAYAHKLSLPDPSLGRIKVHLCDVFVRRNTNRSQQDEIDALESAVAAARDAGITHAEISVNAAWGSNWLGEFTEDERMRLLQLQYDAWTSAGIPVTRIQIGDPMSWNTPAAVRSMMRRVVRTFPEVRNYHLHLHDARGMAMLSAYVAMEELDERHTLLIDTAIGGMGGCPYCGNGRATRMIPTEDFVHLLESEGIETGINLPLLIEAGKIAEEVVGHPLWSKVTAAGPRPTGADVYPMDMPFIETFEEAQHFRLGPSVYQGALSPWREPVQSPARENYDARLAAGKEPAL</sequence>
<reference evidence="5" key="1">
    <citation type="submission" date="2021-06" db="EMBL/GenBank/DDBJ databases">
        <title>Novel species in genus Arthrobacter.</title>
        <authorList>
            <person name="Zhang G."/>
        </authorList>
    </citation>
    <scope>NUCLEOTIDE SEQUENCE</scope>
    <source>
        <strain evidence="5">Zg-ZUI122</strain>
    </source>
</reference>
<feature type="domain" description="Pyruvate carboxyltransferase" evidence="4">
    <location>
        <begin position="8"/>
        <end position="296"/>
    </location>
</feature>
<evidence type="ECO:0000313" key="5">
    <source>
        <dbReference type="EMBL" id="QWQ36887.1"/>
    </source>
</evidence>
<name>A0A975S6T1_9MICC</name>
<dbReference type="Gene3D" id="3.20.20.70">
    <property type="entry name" value="Aldolase class I"/>
    <property type="match status" value="1"/>
</dbReference>
<dbReference type="KEGG" id="asun:KG104_03560"/>
<gene>
    <name evidence="5" type="ORF">KG104_03560</name>
</gene>
<dbReference type="SUPFAM" id="SSF51569">
    <property type="entry name" value="Aldolase"/>
    <property type="match status" value="1"/>
</dbReference>
<evidence type="ECO:0000256" key="3">
    <source>
        <dbReference type="ARBA" id="ARBA00023239"/>
    </source>
</evidence>
<evidence type="ECO:0000313" key="6">
    <source>
        <dbReference type="Proteomes" id="UP000680588"/>
    </source>
</evidence>
<keyword evidence="6" id="KW-1185">Reference proteome</keyword>
<keyword evidence="2" id="KW-0479">Metal-binding</keyword>
<proteinExistence type="inferred from homology"/>
<dbReference type="GO" id="GO:0046872">
    <property type="term" value="F:metal ion binding"/>
    <property type="evidence" value="ECO:0007669"/>
    <property type="project" value="UniProtKB-KW"/>
</dbReference>
<dbReference type="PANTHER" id="PTHR42738">
    <property type="entry name" value="HYDROXYMETHYLGLUTARYL-COA LYASE"/>
    <property type="match status" value="1"/>
</dbReference>
<dbReference type="InterPro" id="IPR013785">
    <property type="entry name" value="Aldolase_TIM"/>
</dbReference>
<dbReference type="InterPro" id="IPR043594">
    <property type="entry name" value="HMGL"/>
</dbReference>
<dbReference type="GO" id="GO:0006552">
    <property type="term" value="P:L-leucine catabolic process"/>
    <property type="evidence" value="ECO:0007669"/>
    <property type="project" value="TreeGrafter"/>
</dbReference>
<accession>A0A975S6T1</accession>
<dbReference type="RefSeq" id="WP_207347295.1">
    <property type="nucleotide sequence ID" value="NZ_CP076456.1"/>
</dbReference>
<evidence type="ECO:0000259" key="4">
    <source>
        <dbReference type="PROSITE" id="PS50991"/>
    </source>
</evidence>
<comment type="similarity">
    <text evidence="1">Belongs to the HMG-CoA lyase family.</text>
</comment>
<dbReference type="PANTHER" id="PTHR42738:SF7">
    <property type="entry name" value="HYDROXYMETHYLGLUTARYL-COA LYASE"/>
    <property type="match status" value="1"/>
</dbReference>
<dbReference type="GO" id="GO:0004419">
    <property type="term" value="F:hydroxymethylglutaryl-CoA lyase activity"/>
    <property type="evidence" value="ECO:0007669"/>
    <property type="project" value="TreeGrafter"/>
</dbReference>
<dbReference type="GO" id="GO:0046951">
    <property type="term" value="P:ketone body biosynthetic process"/>
    <property type="evidence" value="ECO:0007669"/>
    <property type="project" value="TreeGrafter"/>
</dbReference>
<evidence type="ECO:0000256" key="2">
    <source>
        <dbReference type="ARBA" id="ARBA00022723"/>
    </source>
</evidence>
<keyword evidence="3" id="KW-0456">Lyase</keyword>